<proteinExistence type="predicted"/>
<evidence type="ECO:0000256" key="1">
    <source>
        <dbReference type="SAM" id="MobiDB-lite"/>
    </source>
</evidence>
<organism evidence="3 4">
    <name type="scientific">Terfezia boudieri ATCC MYA-4762</name>
    <dbReference type="NCBI Taxonomy" id="1051890"/>
    <lineage>
        <taxon>Eukaryota</taxon>
        <taxon>Fungi</taxon>
        <taxon>Dikarya</taxon>
        <taxon>Ascomycota</taxon>
        <taxon>Pezizomycotina</taxon>
        <taxon>Pezizomycetes</taxon>
        <taxon>Pezizales</taxon>
        <taxon>Pezizaceae</taxon>
        <taxon>Terfezia</taxon>
    </lineage>
</organism>
<dbReference type="SMART" id="SM00355">
    <property type="entry name" value="ZnF_C2H2"/>
    <property type="match status" value="3"/>
</dbReference>
<feature type="compositionally biased region" description="Polar residues" evidence="1">
    <location>
        <begin position="11"/>
        <end position="25"/>
    </location>
</feature>
<gene>
    <name evidence="3" type="ORF">L211DRAFT_142847</name>
</gene>
<dbReference type="InParanoid" id="A0A3N4LSN6"/>
<dbReference type="STRING" id="1051890.A0A3N4LSN6"/>
<evidence type="ECO:0000259" key="2">
    <source>
        <dbReference type="PROSITE" id="PS00028"/>
    </source>
</evidence>
<protein>
    <recommendedName>
        <fullName evidence="2">C2H2-type domain-containing protein</fullName>
    </recommendedName>
</protein>
<feature type="domain" description="C2H2-type" evidence="2">
    <location>
        <begin position="70"/>
        <end position="90"/>
    </location>
</feature>
<feature type="region of interest" description="Disordered" evidence="1">
    <location>
        <begin position="1"/>
        <end position="39"/>
    </location>
</feature>
<evidence type="ECO:0000313" key="3">
    <source>
        <dbReference type="EMBL" id="RPB24688.1"/>
    </source>
</evidence>
<evidence type="ECO:0000313" key="4">
    <source>
        <dbReference type="Proteomes" id="UP000267821"/>
    </source>
</evidence>
<dbReference type="Proteomes" id="UP000267821">
    <property type="component" value="Unassembled WGS sequence"/>
</dbReference>
<dbReference type="InterPro" id="IPR013087">
    <property type="entry name" value="Znf_C2H2_type"/>
</dbReference>
<dbReference type="AlphaFoldDB" id="A0A3N4LSN6"/>
<name>A0A3N4LSN6_9PEZI</name>
<dbReference type="EMBL" id="ML121540">
    <property type="protein sequence ID" value="RPB24688.1"/>
    <property type="molecule type" value="Genomic_DNA"/>
</dbReference>
<reference evidence="3 4" key="1">
    <citation type="journal article" date="2018" name="Nat. Ecol. Evol.">
        <title>Pezizomycetes genomes reveal the molecular basis of ectomycorrhizal truffle lifestyle.</title>
        <authorList>
            <person name="Murat C."/>
            <person name="Payen T."/>
            <person name="Noel B."/>
            <person name="Kuo A."/>
            <person name="Morin E."/>
            <person name="Chen J."/>
            <person name="Kohler A."/>
            <person name="Krizsan K."/>
            <person name="Balestrini R."/>
            <person name="Da Silva C."/>
            <person name="Montanini B."/>
            <person name="Hainaut M."/>
            <person name="Levati E."/>
            <person name="Barry K.W."/>
            <person name="Belfiori B."/>
            <person name="Cichocki N."/>
            <person name="Clum A."/>
            <person name="Dockter R.B."/>
            <person name="Fauchery L."/>
            <person name="Guy J."/>
            <person name="Iotti M."/>
            <person name="Le Tacon F."/>
            <person name="Lindquist E.A."/>
            <person name="Lipzen A."/>
            <person name="Malagnac F."/>
            <person name="Mello A."/>
            <person name="Molinier V."/>
            <person name="Miyauchi S."/>
            <person name="Poulain J."/>
            <person name="Riccioni C."/>
            <person name="Rubini A."/>
            <person name="Sitrit Y."/>
            <person name="Splivallo R."/>
            <person name="Traeger S."/>
            <person name="Wang M."/>
            <person name="Zifcakova L."/>
            <person name="Wipf D."/>
            <person name="Zambonelli A."/>
            <person name="Paolocci F."/>
            <person name="Nowrousian M."/>
            <person name="Ottonello S."/>
            <person name="Baldrian P."/>
            <person name="Spatafora J.W."/>
            <person name="Henrissat B."/>
            <person name="Nagy L.G."/>
            <person name="Aury J.M."/>
            <person name="Wincker P."/>
            <person name="Grigoriev I.V."/>
            <person name="Bonfante P."/>
            <person name="Martin F.M."/>
        </authorList>
    </citation>
    <scope>NUCLEOTIDE SEQUENCE [LARGE SCALE GENOMIC DNA]</scope>
    <source>
        <strain evidence="3 4">ATCC MYA-4762</strain>
    </source>
</reference>
<sequence length="163" mass="18449">MYTGDGVAAPSTPTFPNTNSGLTRTSEPRRLLNGSSFSGPSGPLGPSLIHLDYAGVYNADRAQDVQRVHCSQCPQRFATHEQFAKHQIKHQKLHRCRISGCSRVEGFTTPNDRDRHEKSVHKTPGMYFRCMDESCASYMKTFARRDNLKDHLKRMHKMPQDQG</sequence>
<keyword evidence="4" id="KW-1185">Reference proteome</keyword>
<dbReference type="OrthoDB" id="654211at2759"/>
<accession>A0A3N4LSN6</accession>
<dbReference type="PROSITE" id="PS00028">
    <property type="entry name" value="ZINC_FINGER_C2H2_1"/>
    <property type="match status" value="1"/>
</dbReference>